<feature type="non-terminal residue" evidence="1">
    <location>
        <position position="104"/>
    </location>
</feature>
<gene>
    <name evidence="1" type="primary">rpsL_1</name>
    <name evidence="1" type="ORF">CM83_105726</name>
</gene>
<sequence>PSYLMFGRKINTRFDQLLKSKKVSPKWNNNNKKLADSATRRFEVSDCVYAREYTRPNKRGWIQAKIIEKLGTHLYLCETSDGRILKRHADQIIRSGKFYADTEQ</sequence>
<keyword evidence="1" id="KW-0687">Ribonucleoprotein</keyword>
<dbReference type="AlphaFoldDB" id="A0A0A9XZG5"/>
<proteinExistence type="predicted"/>
<feature type="non-terminal residue" evidence="1">
    <location>
        <position position="1"/>
    </location>
</feature>
<organism evidence="1">
    <name type="scientific">Lygus hesperus</name>
    <name type="common">Western plant bug</name>
    <dbReference type="NCBI Taxonomy" id="30085"/>
    <lineage>
        <taxon>Eukaryota</taxon>
        <taxon>Metazoa</taxon>
        <taxon>Ecdysozoa</taxon>
        <taxon>Arthropoda</taxon>
        <taxon>Hexapoda</taxon>
        <taxon>Insecta</taxon>
        <taxon>Pterygota</taxon>
        <taxon>Neoptera</taxon>
        <taxon>Paraneoptera</taxon>
        <taxon>Hemiptera</taxon>
        <taxon>Heteroptera</taxon>
        <taxon>Panheteroptera</taxon>
        <taxon>Cimicomorpha</taxon>
        <taxon>Miridae</taxon>
        <taxon>Mirini</taxon>
        <taxon>Lygus</taxon>
    </lineage>
</organism>
<accession>A0A0A9XZG5</accession>
<reference evidence="1" key="1">
    <citation type="journal article" date="2014" name="PLoS ONE">
        <title>Transcriptome-Based Identification of ABC Transporters in the Western Tarnished Plant Bug Lygus hesperus.</title>
        <authorList>
            <person name="Hull J.J."/>
            <person name="Chaney K."/>
            <person name="Geib S.M."/>
            <person name="Fabrick J.A."/>
            <person name="Brent C.S."/>
            <person name="Walsh D."/>
            <person name="Lavine L.C."/>
        </authorList>
    </citation>
    <scope>NUCLEOTIDE SEQUENCE</scope>
</reference>
<evidence type="ECO:0000313" key="1">
    <source>
        <dbReference type="EMBL" id="JAG22650.1"/>
    </source>
</evidence>
<dbReference type="GO" id="GO:0005840">
    <property type="term" value="C:ribosome"/>
    <property type="evidence" value="ECO:0007669"/>
    <property type="project" value="UniProtKB-KW"/>
</dbReference>
<protein>
    <submittedName>
        <fullName evidence="1">30S ribosomal protein S12</fullName>
    </submittedName>
</protein>
<dbReference type="EMBL" id="GBHO01020954">
    <property type="protein sequence ID" value="JAG22650.1"/>
    <property type="molecule type" value="Transcribed_RNA"/>
</dbReference>
<keyword evidence="1" id="KW-0689">Ribosomal protein</keyword>
<reference evidence="1" key="2">
    <citation type="submission" date="2014-07" db="EMBL/GenBank/DDBJ databases">
        <authorList>
            <person name="Hull J."/>
        </authorList>
    </citation>
    <scope>NUCLEOTIDE SEQUENCE</scope>
</reference>
<name>A0A0A9XZG5_LYGHE</name>